<dbReference type="Pfam" id="PF11185">
    <property type="entry name" value="DUF2971"/>
    <property type="match status" value="1"/>
</dbReference>
<evidence type="ECO:0000313" key="2">
    <source>
        <dbReference type="Proteomes" id="UP000660708"/>
    </source>
</evidence>
<keyword evidence="2" id="KW-1185">Reference proteome</keyword>
<name>A0A8I0T4V0_9GAMM</name>
<organism evidence="1 2">
    <name type="scientific">Pseudoalteromonas peptidolytica F12-50-A1</name>
    <dbReference type="NCBI Taxonomy" id="1315280"/>
    <lineage>
        <taxon>Bacteria</taxon>
        <taxon>Pseudomonadati</taxon>
        <taxon>Pseudomonadota</taxon>
        <taxon>Gammaproteobacteria</taxon>
        <taxon>Alteromonadales</taxon>
        <taxon>Pseudoalteromonadaceae</taxon>
        <taxon>Pseudoalteromonas</taxon>
    </lineage>
</organism>
<evidence type="ECO:0000313" key="1">
    <source>
        <dbReference type="EMBL" id="MBE0345559.1"/>
    </source>
</evidence>
<accession>A0A8I0T4V0</accession>
<dbReference type="Proteomes" id="UP000660708">
    <property type="component" value="Unassembled WGS sequence"/>
</dbReference>
<evidence type="ECO:0008006" key="3">
    <source>
        <dbReference type="Google" id="ProtNLM"/>
    </source>
</evidence>
<dbReference type="EMBL" id="AQHF01000020">
    <property type="protein sequence ID" value="MBE0345559.1"/>
    <property type="molecule type" value="Genomic_DNA"/>
</dbReference>
<proteinExistence type="predicted"/>
<sequence length="383" mass="44704">MLNGVSSVLTKYCLVSINLTIWFKNGERALIELALKVDCIYIQFRRTSPIVKKTTHWVDIKLLCSRRSFNIGVVVKLLYKYMSNPEYFLKEGYIRASQLSALNDPFEATYCKEALSDLCPHFEICDSPSELISYIEENKNKIGVISLTEAKDNLLMWSHYANEHKGAVIGFWAKSAFNGNMFTHLHEPRLNSTSLFEGFEMFHGECLPVMYRKQPRYRVDRFDFDYSNISAEGQDRILFEIFQQKSDEWIYEKEHRVTLRLDQADKIIVSDVHRLKNKHVLSQLLAIGSEDENGRFTVYLDKISDEIVREAYANNLVELSFDPSSLYLFKVGHVNSIIYGLNVSQSTIDSYQEDLHNYRHIEQWKASLNHDFYTLEFSEIERT</sequence>
<gene>
    <name evidence="1" type="ORF">PPEP_a0457</name>
</gene>
<reference evidence="1 2" key="1">
    <citation type="submission" date="2015-06" db="EMBL/GenBank/DDBJ databases">
        <title>Genome sequence of Pseudoalteromonas peptidolytica.</title>
        <authorList>
            <person name="Xie B.-B."/>
            <person name="Rong J.-C."/>
            <person name="Qin Q.-L."/>
            <person name="Zhang Y.-Z."/>
        </authorList>
    </citation>
    <scope>NUCLEOTIDE SEQUENCE [LARGE SCALE GENOMIC DNA]</scope>
    <source>
        <strain evidence="1 2">F12-50-A1</strain>
    </source>
</reference>
<dbReference type="AlphaFoldDB" id="A0A8I0T4V0"/>
<dbReference type="InterPro" id="IPR021352">
    <property type="entry name" value="DUF2971"/>
</dbReference>
<protein>
    <recommendedName>
        <fullName evidence="3">DUF2971 domain-containing protein</fullName>
    </recommendedName>
</protein>
<comment type="caution">
    <text evidence="1">The sequence shown here is derived from an EMBL/GenBank/DDBJ whole genome shotgun (WGS) entry which is preliminary data.</text>
</comment>